<dbReference type="AlphaFoldDB" id="A0A382CJF1"/>
<reference evidence="1" key="1">
    <citation type="submission" date="2018-05" db="EMBL/GenBank/DDBJ databases">
        <authorList>
            <person name="Lanie J.A."/>
            <person name="Ng W.-L."/>
            <person name="Kazmierczak K.M."/>
            <person name="Andrzejewski T.M."/>
            <person name="Davidsen T.M."/>
            <person name="Wayne K.J."/>
            <person name="Tettelin H."/>
            <person name="Glass J.I."/>
            <person name="Rusch D."/>
            <person name="Podicherti R."/>
            <person name="Tsui H.-C.T."/>
            <person name="Winkler M.E."/>
        </authorList>
    </citation>
    <scope>NUCLEOTIDE SEQUENCE</scope>
</reference>
<organism evidence="1">
    <name type="scientific">marine metagenome</name>
    <dbReference type="NCBI Taxonomy" id="408172"/>
    <lineage>
        <taxon>unclassified sequences</taxon>
        <taxon>metagenomes</taxon>
        <taxon>ecological metagenomes</taxon>
    </lineage>
</organism>
<proteinExistence type="predicted"/>
<dbReference type="EMBL" id="UINC01034797">
    <property type="protein sequence ID" value="SVB26200.1"/>
    <property type="molecule type" value="Genomic_DNA"/>
</dbReference>
<sequence>GNKITALINVGDKVTNIEYFLTNV</sequence>
<evidence type="ECO:0000313" key="1">
    <source>
        <dbReference type="EMBL" id="SVB26200.1"/>
    </source>
</evidence>
<accession>A0A382CJF1</accession>
<feature type="non-terminal residue" evidence="1">
    <location>
        <position position="1"/>
    </location>
</feature>
<protein>
    <submittedName>
        <fullName evidence="1">Uncharacterized protein</fullName>
    </submittedName>
</protein>
<gene>
    <name evidence="1" type="ORF">METZ01_LOCUS179054</name>
</gene>
<name>A0A382CJF1_9ZZZZ</name>